<sequence length="44" mass="5093">MGRPLRARDPESARTHWQRALGIYTELGVPEAEEMRSRLDELPT</sequence>
<comment type="caution">
    <text evidence="1">The sequence shown here is derived from an EMBL/GenBank/DDBJ whole genome shotgun (WGS) entry which is preliminary data.</text>
</comment>
<dbReference type="EMBL" id="JBHSPR010000021">
    <property type="protein sequence ID" value="MFC6019847.1"/>
    <property type="molecule type" value="Genomic_DNA"/>
</dbReference>
<gene>
    <name evidence="1" type="ORF">ACFP2T_27040</name>
</gene>
<name>A0ABW1KDH9_9ACTN</name>
<organism evidence="1 2">
    <name type="scientific">Plantactinospora solaniradicis</name>
    <dbReference type="NCBI Taxonomy" id="1723736"/>
    <lineage>
        <taxon>Bacteria</taxon>
        <taxon>Bacillati</taxon>
        <taxon>Actinomycetota</taxon>
        <taxon>Actinomycetes</taxon>
        <taxon>Micromonosporales</taxon>
        <taxon>Micromonosporaceae</taxon>
        <taxon>Plantactinospora</taxon>
    </lineage>
</organism>
<evidence type="ECO:0000313" key="1">
    <source>
        <dbReference type="EMBL" id="MFC6019847.1"/>
    </source>
</evidence>
<evidence type="ECO:0008006" key="3">
    <source>
        <dbReference type="Google" id="ProtNLM"/>
    </source>
</evidence>
<dbReference type="Proteomes" id="UP001596203">
    <property type="component" value="Unassembled WGS sequence"/>
</dbReference>
<protein>
    <recommendedName>
        <fullName evidence="3">Tetratricopeptide repeat protein</fullName>
    </recommendedName>
</protein>
<dbReference type="RefSeq" id="WP_377426286.1">
    <property type="nucleotide sequence ID" value="NZ_JBHSPR010000021.1"/>
</dbReference>
<evidence type="ECO:0000313" key="2">
    <source>
        <dbReference type="Proteomes" id="UP001596203"/>
    </source>
</evidence>
<proteinExistence type="predicted"/>
<keyword evidence="2" id="KW-1185">Reference proteome</keyword>
<reference evidence="2" key="1">
    <citation type="journal article" date="2019" name="Int. J. Syst. Evol. Microbiol.">
        <title>The Global Catalogue of Microorganisms (GCM) 10K type strain sequencing project: providing services to taxonomists for standard genome sequencing and annotation.</title>
        <authorList>
            <consortium name="The Broad Institute Genomics Platform"/>
            <consortium name="The Broad Institute Genome Sequencing Center for Infectious Disease"/>
            <person name="Wu L."/>
            <person name="Ma J."/>
        </authorList>
    </citation>
    <scope>NUCLEOTIDE SEQUENCE [LARGE SCALE GENOMIC DNA]</scope>
    <source>
        <strain evidence="2">ZS-35-S2</strain>
    </source>
</reference>
<accession>A0ABW1KDH9</accession>